<dbReference type="EMBL" id="QYYA01000002">
    <property type="protein sequence ID" value="RJG18633.1"/>
    <property type="molecule type" value="Genomic_DNA"/>
</dbReference>
<organism evidence="1 2">
    <name type="scientific">Alcanivorax profundi</name>
    <dbReference type="NCBI Taxonomy" id="2338368"/>
    <lineage>
        <taxon>Bacteria</taxon>
        <taxon>Pseudomonadati</taxon>
        <taxon>Pseudomonadota</taxon>
        <taxon>Gammaproteobacteria</taxon>
        <taxon>Oceanospirillales</taxon>
        <taxon>Alcanivoracaceae</taxon>
        <taxon>Alcanivorax</taxon>
    </lineage>
</organism>
<protein>
    <submittedName>
        <fullName evidence="1">Uncharacterized protein</fullName>
    </submittedName>
</protein>
<evidence type="ECO:0000313" key="1">
    <source>
        <dbReference type="EMBL" id="RJG18633.1"/>
    </source>
</evidence>
<gene>
    <name evidence="1" type="ORF">D4A39_09230</name>
</gene>
<dbReference type="AlphaFoldDB" id="A0A418Y058"/>
<dbReference type="Proteomes" id="UP000283734">
    <property type="component" value="Unassembled WGS sequence"/>
</dbReference>
<accession>A0A418Y058</accession>
<name>A0A418Y058_9GAMM</name>
<dbReference type="RefSeq" id="WP_119917950.1">
    <property type="nucleotide sequence ID" value="NZ_QYYA01000002.1"/>
</dbReference>
<evidence type="ECO:0000313" key="2">
    <source>
        <dbReference type="Proteomes" id="UP000283734"/>
    </source>
</evidence>
<reference evidence="1 2" key="1">
    <citation type="submission" date="2018-09" db="EMBL/GenBank/DDBJ databases">
        <title>Alcanivorax profundi sp. nov., isolated from 1000 m-depth seawater of the Mariana Trench.</title>
        <authorList>
            <person name="Liu J."/>
        </authorList>
    </citation>
    <scope>NUCLEOTIDE SEQUENCE [LARGE SCALE GENOMIC DNA]</scope>
    <source>
        <strain evidence="1 2">MTEO17</strain>
    </source>
</reference>
<sequence>MNDSLKPAFRRLFDAKAHWQKAIDGYFEPNDFRMAVNSCIQELRNVTFVLQANKREIPGFDAWYGPWQEKMRANPSLRWLVDARNYIVKQGDLELLSKLRIEVIGSYLAGEVAIFEEDYNPNLTNSEIYSKTVSLGLPVEVFENSYVKLQRRWIDKNYPDHELSELLSECWLAVSALLFDAPNSGLSASGKEGPRLPPCMHEQLHMRATLMKVSGETLVPTLISSESVSVDDEKRAALQEKYGDTPLFRSAGEGKKLPERPFREQCELFFEQAKAVLQRDRYHVHLAMVFVGKKLAQLIEIRNEDKADKYVTIRDLASTMERIGADAVIMVSEAWSATFDPSNPYRGAADAPTRQEGLMLVGATMQGETYCFTAPFFRMDGDISFGDESVVDAKNVNVIQPIIAMWEKQKGAGSGGES</sequence>
<comment type="caution">
    <text evidence="1">The sequence shown here is derived from an EMBL/GenBank/DDBJ whole genome shotgun (WGS) entry which is preliminary data.</text>
</comment>
<dbReference type="OrthoDB" id="8904542at2"/>
<keyword evidence="2" id="KW-1185">Reference proteome</keyword>
<proteinExistence type="predicted"/>